<dbReference type="EMBL" id="CAXITT010000001">
    <property type="protein sequence ID" value="CAL1525940.1"/>
    <property type="molecule type" value="Genomic_DNA"/>
</dbReference>
<keyword evidence="3" id="KW-1185">Reference proteome</keyword>
<feature type="non-terminal residue" evidence="2">
    <location>
        <position position="125"/>
    </location>
</feature>
<gene>
    <name evidence="2" type="ORF">GSLYS_00000117001</name>
</gene>
<dbReference type="PANTHER" id="PTHR46769">
    <property type="entry name" value="POLYCYSTIC KIDNEY AND HEPATIC DISEASE 1 (AUTOSOMAL RECESSIVE)-LIKE 1"/>
    <property type="match status" value="1"/>
</dbReference>
<dbReference type="Proteomes" id="UP001497497">
    <property type="component" value="Unassembled WGS sequence"/>
</dbReference>
<dbReference type="InterPro" id="IPR052387">
    <property type="entry name" value="Fibrocystin"/>
</dbReference>
<protein>
    <submittedName>
        <fullName evidence="2">Uncharacterized protein</fullName>
    </submittedName>
</protein>
<proteinExistence type="predicted"/>
<comment type="caution">
    <text evidence="2">The sequence shown here is derived from an EMBL/GenBank/DDBJ whole genome shotgun (WGS) entry which is preliminary data.</text>
</comment>
<dbReference type="PANTHER" id="PTHR46769:SF2">
    <property type="entry name" value="FIBROCYSTIN-L ISOFORM 2 PRECURSOR-RELATED"/>
    <property type="match status" value="1"/>
</dbReference>
<evidence type="ECO:0000256" key="1">
    <source>
        <dbReference type="ARBA" id="ARBA00022729"/>
    </source>
</evidence>
<keyword evidence="1" id="KW-0732">Signal</keyword>
<dbReference type="AlphaFoldDB" id="A0AAV2GXS3"/>
<name>A0AAV2GXS3_LYMST</name>
<evidence type="ECO:0000313" key="3">
    <source>
        <dbReference type="Proteomes" id="UP001497497"/>
    </source>
</evidence>
<feature type="non-terminal residue" evidence="2">
    <location>
        <position position="1"/>
    </location>
</feature>
<organism evidence="2 3">
    <name type="scientific">Lymnaea stagnalis</name>
    <name type="common">Great pond snail</name>
    <name type="synonym">Helix stagnalis</name>
    <dbReference type="NCBI Taxonomy" id="6523"/>
    <lineage>
        <taxon>Eukaryota</taxon>
        <taxon>Metazoa</taxon>
        <taxon>Spiralia</taxon>
        <taxon>Lophotrochozoa</taxon>
        <taxon>Mollusca</taxon>
        <taxon>Gastropoda</taxon>
        <taxon>Heterobranchia</taxon>
        <taxon>Euthyneura</taxon>
        <taxon>Panpulmonata</taxon>
        <taxon>Hygrophila</taxon>
        <taxon>Lymnaeoidea</taxon>
        <taxon>Lymnaeidae</taxon>
        <taxon>Lymnaea</taxon>
    </lineage>
</organism>
<sequence length="125" mass="14049">VSVDGKVVLPKNGYLDNNGRFRLKLLENEKKFFPEPKDKVNGENFISRADSTILWVVCGNSTVKVTQAEVLIVSFTLPAMTNEEFFGEKIVENLAAFLNMDPKKVRIVNIVMDTSTSERLKRAKG</sequence>
<accession>A0AAV2GXS3</accession>
<reference evidence="2 3" key="1">
    <citation type="submission" date="2024-04" db="EMBL/GenBank/DDBJ databases">
        <authorList>
            <consortium name="Genoscope - CEA"/>
            <person name="William W."/>
        </authorList>
    </citation>
    <scope>NUCLEOTIDE SEQUENCE [LARGE SCALE GENOMIC DNA]</scope>
</reference>
<evidence type="ECO:0000313" key="2">
    <source>
        <dbReference type="EMBL" id="CAL1525940.1"/>
    </source>
</evidence>